<protein>
    <recommendedName>
        <fullName evidence="4">Glutaredoxin</fullName>
    </recommendedName>
</protein>
<comment type="similarity">
    <text evidence="1 4">Belongs to the glutaredoxin family.</text>
</comment>
<dbReference type="CDD" id="cd03418">
    <property type="entry name" value="GRX_GRXb_1_3_like"/>
    <property type="match status" value="1"/>
</dbReference>
<evidence type="ECO:0000313" key="6">
    <source>
        <dbReference type="EMBL" id="GHE89623.1"/>
    </source>
</evidence>
<feature type="domain" description="Glutaredoxin" evidence="5">
    <location>
        <begin position="3"/>
        <end position="62"/>
    </location>
</feature>
<dbReference type="InterPro" id="IPR014025">
    <property type="entry name" value="Glutaredoxin_subgr"/>
</dbReference>
<dbReference type="NCBIfam" id="TIGR02181">
    <property type="entry name" value="GRX_bact"/>
    <property type="match status" value="1"/>
</dbReference>
<organism evidence="6 7">
    <name type="scientific">Thalassotalea profundi</name>
    <dbReference type="NCBI Taxonomy" id="2036687"/>
    <lineage>
        <taxon>Bacteria</taxon>
        <taxon>Pseudomonadati</taxon>
        <taxon>Pseudomonadota</taxon>
        <taxon>Gammaproteobacteria</taxon>
        <taxon>Alteromonadales</taxon>
        <taxon>Colwelliaceae</taxon>
        <taxon>Thalassotalea</taxon>
    </lineage>
</organism>
<dbReference type="PROSITE" id="PS51354">
    <property type="entry name" value="GLUTAREDOXIN_2"/>
    <property type="match status" value="1"/>
</dbReference>
<keyword evidence="4" id="KW-0963">Cytoplasm</keyword>
<keyword evidence="2 4" id="KW-0813">Transport</keyword>
<dbReference type="InterPro" id="IPR036249">
    <property type="entry name" value="Thioredoxin-like_sf"/>
</dbReference>
<dbReference type="Gene3D" id="3.40.30.10">
    <property type="entry name" value="Glutaredoxin"/>
    <property type="match status" value="1"/>
</dbReference>
<dbReference type="Pfam" id="PF00462">
    <property type="entry name" value="Glutaredoxin"/>
    <property type="match status" value="1"/>
</dbReference>
<keyword evidence="7" id="KW-1185">Reference proteome</keyword>
<keyword evidence="4" id="KW-0676">Redox-active center</keyword>
<comment type="caution">
    <text evidence="6">The sequence shown here is derived from an EMBL/GenBank/DDBJ whole genome shotgun (WGS) entry which is preliminary data.</text>
</comment>
<dbReference type="EMBL" id="BNAH01000006">
    <property type="protein sequence ID" value="GHE89623.1"/>
    <property type="molecule type" value="Genomic_DNA"/>
</dbReference>
<name>A0ABQ3INI6_9GAMM</name>
<gene>
    <name evidence="6" type="primary">grxC</name>
    <name evidence="6" type="ORF">GCM10011501_19000</name>
</gene>
<accession>A0ABQ3INI6</accession>
<dbReference type="Proteomes" id="UP000626370">
    <property type="component" value="Unassembled WGS sequence"/>
</dbReference>
<dbReference type="InterPro" id="IPR002109">
    <property type="entry name" value="Glutaredoxin"/>
</dbReference>
<sequence length="86" mass="9775">MTVEIYTKVTCGFCMRAKALLEQKNVDFREIKIDGNNELRKEMIERSHGGYTVPQIFINDQPIGGCDDLYALHAQNKLDELLVGSK</sequence>
<evidence type="ECO:0000313" key="7">
    <source>
        <dbReference type="Proteomes" id="UP000626370"/>
    </source>
</evidence>
<evidence type="ECO:0000256" key="2">
    <source>
        <dbReference type="ARBA" id="ARBA00022448"/>
    </source>
</evidence>
<dbReference type="SUPFAM" id="SSF52833">
    <property type="entry name" value="Thioredoxin-like"/>
    <property type="match status" value="1"/>
</dbReference>
<dbReference type="InterPro" id="IPR011900">
    <property type="entry name" value="GRX_bact"/>
</dbReference>
<evidence type="ECO:0000256" key="4">
    <source>
        <dbReference type="RuleBase" id="RU364065"/>
    </source>
</evidence>
<dbReference type="PRINTS" id="PR00160">
    <property type="entry name" value="GLUTAREDOXIN"/>
</dbReference>
<dbReference type="PANTHER" id="PTHR45694:SF18">
    <property type="entry name" value="GLUTAREDOXIN-1-RELATED"/>
    <property type="match status" value="1"/>
</dbReference>
<dbReference type="RefSeq" id="WP_373295364.1">
    <property type="nucleotide sequence ID" value="NZ_BNAH01000006.1"/>
</dbReference>
<reference evidence="7" key="1">
    <citation type="journal article" date="2019" name="Int. J. Syst. Evol. Microbiol.">
        <title>The Global Catalogue of Microorganisms (GCM) 10K type strain sequencing project: providing services to taxonomists for standard genome sequencing and annotation.</title>
        <authorList>
            <consortium name="The Broad Institute Genomics Platform"/>
            <consortium name="The Broad Institute Genome Sequencing Center for Infectious Disease"/>
            <person name="Wu L."/>
            <person name="Ma J."/>
        </authorList>
    </citation>
    <scope>NUCLEOTIDE SEQUENCE [LARGE SCALE GENOMIC DNA]</scope>
    <source>
        <strain evidence="7">CGMCC 1.15922</strain>
    </source>
</reference>
<comment type="function">
    <text evidence="4">Has a glutathione-disulfide oxidoreductase activity in the presence of NADPH and glutathione reductase. Reduces low molecular weight disulfides and proteins.</text>
</comment>
<evidence type="ECO:0000256" key="1">
    <source>
        <dbReference type="ARBA" id="ARBA00007787"/>
    </source>
</evidence>
<proteinExistence type="inferred from homology"/>
<evidence type="ECO:0000256" key="3">
    <source>
        <dbReference type="ARBA" id="ARBA00022982"/>
    </source>
</evidence>
<dbReference type="PANTHER" id="PTHR45694">
    <property type="entry name" value="GLUTAREDOXIN 2"/>
    <property type="match status" value="1"/>
</dbReference>
<keyword evidence="3 4" id="KW-0249">Electron transport</keyword>
<evidence type="ECO:0000259" key="5">
    <source>
        <dbReference type="Pfam" id="PF00462"/>
    </source>
</evidence>